<protein>
    <submittedName>
        <fullName evidence="1">Uncharacterized protein</fullName>
    </submittedName>
</protein>
<keyword evidence="2" id="KW-1185">Reference proteome</keyword>
<accession>A0ACB9B8A7</accession>
<evidence type="ECO:0000313" key="2">
    <source>
        <dbReference type="Proteomes" id="UP001055879"/>
    </source>
</evidence>
<reference evidence="2" key="1">
    <citation type="journal article" date="2022" name="Mol. Ecol. Resour.">
        <title>The genomes of chicory, endive, great burdock and yacon provide insights into Asteraceae palaeo-polyploidization history and plant inulin production.</title>
        <authorList>
            <person name="Fan W."/>
            <person name="Wang S."/>
            <person name="Wang H."/>
            <person name="Wang A."/>
            <person name="Jiang F."/>
            <person name="Liu H."/>
            <person name="Zhao H."/>
            <person name="Xu D."/>
            <person name="Zhang Y."/>
        </authorList>
    </citation>
    <scope>NUCLEOTIDE SEQUENCE [LARGE SCALE GENOMIC DNA]</scope>
    <source>
        <strain evidence="2">cv. Niubang</strain>
    </source>
</reference>
<dbReference type="Proteomes" id="UP001055879">
    <property type="component" value="Linkage Group LG06"/>
</dbReference>
<name>A0ACB9B8A7_ARCLA</name>
<dbReference type="EMBL" id="CM042052">
    <property type="protein sequence ID" value="KAI3718717.1"/>
    <property type="molecule type" value="Genomic_DNA"/>
</dbReference>
<evidence type="ECO:0000313" key="1">
    <source>
        <dbReference type="EMBL" id="KAI3718717.1"/>
    </source>
</evidence>
<reference evidence="1 2" key="2">
    <citation type="journal article" date="2022" name="Mol. Ecol. Resour.">
        <title>The genomes of chicory, endive, great burdock and yacon provide insights into Asteraceae paleo-polyploidization history and plant inulin production.</title>
        <authorList>
            <person name="Fan W."/>
            <person name="Wang S."/>
            <person name="Wang H."/>
            <person name="Wang A."/>
            <person name="Jiang F."/>
            <person name="Liu H."/>
            <person name="Zhao H."/>
            <person name="Xu D."/>
            <person name="Zhang Y."/>
        </authorList>
    </citation>
    <scope>NUCLEOTIDE SEQUENCE [LARGE SCALE GENOMIC DNA]</scope>
    <source>
        <strain evidence="2">cv. Niubang</strain>
    </source>
</reference>
<gene>
    <name evidence="1" type="ORF">L6452_19599</name>
</gene>
<sequence>MVASADIALGNARKGFYMHVQHKVPAKRLNVPKTRILKVPDRCGAVRCFAWEIVYSSQQGLEAAFPIISAKVPCEGMMGVVPMCFASVTTSESKGFTLFSEAPGPCRIQSYKSFYLYYLHNFSSILILAQHLSSVDLG</sequence>
<comment type="caution">
    <text evidence="1">The sequence shown here is derived from an EMBL/GenBank/DDBJ whole genome shotgun (WGS) entry which is preliminary data.</text>
</comment>
<organism evidence="1 2">
    <name type="scientific">Arctium lappa</name>
    <name type="common">Greater burdock</name>
    <name type="synonym">Lappa major</name>
    <dbReference type="NCBI Taxonomy" id="4217"/>
    <lineage>
        <taxon>Eukaryota</taxon>
        <taxon>Viridiplantae</taxon>
        <taxon>Streptophyta</taxon>
        <taxon>Embryophyta</taxon>
        <taxon>Tracheophyta</taxon>
        <taxon>Spermatophyta</taxon>
        <taxon>Magnoliopsida</taxon>
        <taxon>eudicotyledons</taxon>
        <taxon>Gunneridae</taxon>
        <taxon>Pentapetalae</taxon>
        <taxon>asterids</taxon>
        <taxon>campanulids</taxon>
        <taxon>Asterales</taxon>
        <taxon>Asteraceae</taxon>
        <taxon>Carduoideae</taxon>
        <taxon>Cardueae</taxon>
        <taxon>Arctiinae</taxon>
        <taxon>Arctium</taxon>
    </lineage>
</organism>
<proteinExistence type="predicted"/>